<comment type="subunit">
    <text evidence="19">Component of the cbb3-type cytochrome c oxidase.</text>
</comment>
<dbReference type="InterPro" id="IPR038414">
    <property type="entry name" value="CcoP_N_sf"/>
</dbReference>
<feature type="binding site" description="axial binding residue" evidence="20">
    <location>
        <position position="277"/>
    </location>
    <ligand>
        <name>heme c</name>
        <dbReference type="ChEBI" id="CHEBI:61717"/>
        <label>1</label>
    </ligand>
    <ligandPart>
        <name>Fe</name>
        <dbReference type="ChEBI" id="CHEBI:18248"/>
    </ligandPart>
</feature>
<evidence type="ECO:0000256" key="4">
    <source>
        <dbReference type="ARBA" id="ARBA00022448"/>
    </source>
</evidence>
<evidence type="ECO:0000256" key="7">
    <source>
        <dbReference type="ARBA" id="ARBA00022617"/>
    </source>
</evidence>
<evidence type="ECO:0000313" key="24">
    <source>
        <dbReference type="EMBL" id="SFD52954.1"/>
    </source>
</evidence>
<evidence type="ECO:0000256" key="20">
    <source>
        <dbReference type="PIRSR" id="PIRSR000006-1"/>
    </source>
</evidence>
<dbReference type="NCBIfam" id="TIGR00782">
    <property type="entry name" value="ccoP"/>
    <property type="match status" value="1"/>
</dbReference>
<proteinExistence type="inferred from homology"/>
<protein>
    <recommendedName>
        <fullName evidence="19">Cbb3-type cytochrome c oxidase subunit</fullName>
    </recommendedName>
</protein>
<feature type="binding site" description="axial binding residue" evidence="20">
    <location>
        <position position="236"/>
    </location>
    <ligand>
        <name>heme c</name>
        <dbReference type="ChEBI" id="CHEBI:61717"/>
        <label>2</label>
    </ligand>
    <ligandPart>
        <name>Fe</name>
        <dbReference type="ChEBI" id="CHEBI:18248"/>
    </ligandPart>
</feature>
<evidence type="ECO:0000256" key="3">
    <source>
        <dbReference type="ARBA" id="ARBA00006113"/>
    </source>
</evidence>
<organism evidence="24 25">
    <name type="scientific">Pseudomonas straminea</name>
    <dbReference type="NCBI Taxonomy" id="47882"/>
    <lineage>
        <taxon>Bacteria</taxon>
        <taxon>Pseudomonadati</taxon>
        <taxon>Pseudomonadota</taxon>
        <taxon>Gammaproteobacteria</taxon>
        <taxon>Pseudomonadales</taxon>
        <taxon>Pseudomonadaceae</taxon>
        <taxon>Phytopseudomonas</taxon>
    </lineage>
</organism>
<feature type="binding site" description="covalent" evidence="21">
    <location>
        <position position="146"/>
    </location>
    <ligand>
        <name>heme c</name>
        <dbReference type="ChEBI" id="CHEBI:61717"/>
        <label>1</label>
    </ligand>
</feature>
<dbReference type="InterPro" id="IPR036909">
    <property type="entry name" value="Cyt_c-like_dom_sf"/>
</dbReference>
<evidence type="ECO:0000256" key="15">
    <source>
        <dbReference type="ARBA" id="ARBA00023002"/>
    </source>
</evidence>
<dbReference type="AlphaFoldDB" id="A0A1I1T2P9"/>
<keyword evidence="6 19" id="KW-0997">Cell inner membrane</keyword>
<dbReference type="PRINTS" id="PR00605">
    <property type="entry name" value="CYTCHROMECIC"/>
</dbReference>
<dbReference type="EMBL" id="FOMO01000002">
    <property type="protein sequence ID" value="SFD52954.1"/>
    <property type="molecule type" value="Genomic_DNA"/>
</dbReference>
<dbReference type="Gene3D" id="6.10.280.130">
    <property type="match status" value="1"/>
</dbReference>
<evidence type="ECO:0000256" key="16">
    <source>
        <dbReference type="ARBA" id="ARBA00023004"/>
    </source>
</evidence>
<keyword evidence="11" id="KW-0677">Repeat</keyword>
<name>A0A1I1T2P9_PSEOC</name>
<evidence type="ECO:0000256" key="13">
    <source>
        <dbReference type="ARBA" id="ARBA00022982"/>
    </source>
</evidence>
<feature type="transmembrane region" description="Helical" evidence="22">
    <location>
        <begin position="54"/>
        <end position="75"/>
    </location>
</feature>
<keyword evidence="15 19" id="KW-0560">Oxidoreductase</keyword>
<accession>A0A1I1T2P9</accession>
<evidence type="ECO:0000313" key="25">
    <source>
        <dbReference type="Proteomes" id="UP000243950"/>
    </source>
</evidence>
<keyword evidence="4 19" id="KW-0813">Transport</keyword>
<keyword evidence="18 19" id="KW-0472">Membrane</keyword>
<feature type="binding site" description="covalent" evidence="21">
    <location>
        <position position="235"/>
    </location>
    <ligand>
        <name>heme c</name>
        <dbReference type="ChEBI" id="CHEBI:61717"/>
        <label>2</label>
    </ligand>
</feature>
<comment type="subcellular location">
    <subcellularLocation>
        <location evidence="1 19">Cell inner membrane</location>
    </subcellularLocation>
</comment>
<evidence type="ECO:0000256" key="6">
    <source>
        <dbReference type="ARBA" id="ARBA00022519"/>
    </source>
</evidence>
<comment type="function">
    <text evidence="19">C-type cytochrome. Part of the cbb3-type cytochrome c oxidase complex.</text>
</comment>
<feature type="binding site" description="axial binding residue" evidence="20">
    <location>
        <position position="186"/>
    </location>
    <ligand>
        <name>heme c</name>
        <dbReference type="ChEBI" id="CHEBI:61717"/>
        <label>2</label>
    </ligand>
    <ligandPart>
        <name>Fe</name>
        <dbReference type="ChEBI" id="CHEBI:18248"/>
    </ligandPart>
</feature>
<dbReference type="Pfam" id="PF14715">
    <property type="entry name" value="FixP_N"/>
    <property type="match status" value="1"/>
</dbReference>
<dbReference type="GO" id="GO:0006119">
    <property type="term" value="P:oxidative phosphorylation"/>
    <property type="evidence" value="ECO:0007669"/>
    <property type="project" value="UniProtKB-UniPathway"/>
</dbReference>
<evidence type="ECO:0000256" key="5">
    <source>
        <dbReference type="ARBA" id="ARBA00022475"/>
    </source>
</evidence>
<dbReference type="InterPro" id="IPR032858">
    <property type="entry name" value="CcoP_N"/>
</dbReference>
<evidence type="ECO:0000256" key="19">
    <source>
        <dbReference type="PIRNR" id="PIRNR000006"/>
    </source>
</evidence>
<evidence type="ECO:0000256" key="2">
    <source>
        <dbReference type="ARBA" id="ARBA00004673"/>
    </source>
</evidence>
<keyword evidence="14 22" id="KW-1133">Transmembrane helix</keyword>
<dbReference type="PROSITE" id="PS51007">
    <property type="entry name" value="CYTC"/>
    <property type="match status" value="2"/>
</dbReference>
<feature type="binding site" description="covalent" evidence="21">
    <location>
        <position position="143"/>
    </location>
    <ligand>
        <name>heme c</name>
        <dbReference type="ChEBI" id="CHEBI:61717"/>
        <label>1</label>
    </ligand>
</feature>
<sequence length="315" mass="34453">MSTFWSLFIALATLGTLLGLAWLLIATRKGQRPGDSEQTTGHNFDGIEEYDNPLPRWWFLLFLGTLAFAFGYLLLYPGLGNFKGLLPGYDEGWTQVGQWQREMAAADARYGPLFAGYAATPISELARDEKALKIGGRLFANNCAVCHGADAKGAFGFPNLTDDDWLYGGDPETIKTSIMQGRQGVMPAWQEILGGDGVRDVTGYVRSLSNLENPAHIAVNLDAGRQLYATNCAMCHGPDGKGLQVLGAPNLTDKVWLYGSSFAQVQQTIRHGRSGKMPAQAEFLGNDKVHLLAAYVYSLSQREKAPAEVQNREKD</sequence>
<dbReference type="InterPro" id="IPR009056">
    <property type="entry name" value="Cyt_c-like_dom"/>
</dbReference>
<keyword evidence="13 19" id="KW-0249">Electron transport</keyword>
<dbReference type="Pfam" id="PF13442">
    <property type="entry name" value="Cytochrome_CBB3"/>
    <property type="match status" value="2"/>
</dbReference>
<reference evidence="25" key="1">
    <citation type="submission" date="2016-10" db="EMBL/GenBank/DDBJ databases">
        <authorList>
            <person name="Varghese N."/>
            <person name="Submissions S."/>
        </authorList>
    </citation>
    <scope>NUCLEOTIDE SEQUENCE [LARGE SCALE GENOMIC DNA]</scope>
    <source>
        <strain evidence="25">JCM 2783</strain>
    </source>
</reference>
<evidence type="ECO:0000256" key="17">
    <source>
        <dbReference type="ARBA" id="ARBA00023065"/>
    </source>
</evidence>
<keyword evidence="9 22" id="KW-0812">Transmembrane</keyword>
<feature type="binding site" description="axial binding residue" evidence="20">
    <location>
        <position position="147"/>
    </location>
    <ligand>
        <name>heme c</name>
        <dbReference type="ChEBI" id="CHEBI:61717"/>
        <label>1</label>
    </ligand>
    <ligandPart>
        <name>Fe</name>
        <dbReference type="ChEBI" id="CHEBI:18248"/>
    </ligandPart>
</feature>
<feature type="domain" description="Cytochrome c" evidence="23">
    <location>
        <begin position="130"/>
        <end position="209"/>
    </location>
</feature>
<dbReference type="InterPro" id="IPR050597">
    <property type="entry name" value="Cytochrome_c_Oxidase_Subunit"/>
</dbReference>
<evidence type="ECO:0000256" key="14">
    <source>
        <dbReference type="ARBA" id="ARBA00022989"/>
    </source>
</evidence>
<evidence type="ECO:0000256" key="8">
    <source>
        <dbReference type="ARBA" id="ARBA00022660"/>
    </source>
</evidence>
<dbReference type="InterPro" id="IPR008168">
    <property type="entry name" value="Cyt_C_IC"/>
</dbReference>
<comment type="cofactor">
    <cofactor evidence="19 21">
        <name>heme c</name>
        <dbReference type="ChEBI" id="CHEBI:61717"/>
    </cofactor>
    <text evidence="19 21">Binds 2 heme C groups per subunit.</text>
</comment>
<evidence type="ECO:0000256" key="9">
    <source>
        <dbReference type="ARBA" id="ARBA00022692"/>
    </source>
</evidence>
<dbReference type="GO" id="GO:0020037">
    <property type="term" value="F:heme binding"/>
    <property type="evidence" value="ECO:0007669"/>
    <property type="project" value="InterPro"/>
</dbReference>
<evidence type="ECO:0000256" key="22">
    <source>
        <dbReference type="SAM" id="Phobius"/>
    </source>
</evidence>
<keyword evidence="10 19" id="KW-0479">Metal-binding</keyword>
<dbReference type="PANTHER" id="PTHR33751">
    <property type="entry name" value="CBB3-TYPE CYTOCHROME C OXIDASE SUBUNIT FIXP"/>
    <property type="match status" value="1"/>
</dbReference>
<dbReference type="GO" id="GO:0009055">
    <property type="term" value="F:electron transfer activity"/>
    <property type="evidence" value="ECO:0007669"/>
    <property type="project" value="InterPro"/>
</dbReference>
<evidence type="ECO:0000259" key="23">
    <source>
        <dbReference type="PROSITE" id="PS51007"/>
    </source>
</evidence>
<evidence type="ECO:0000256" key="21">
    <source>
        <dbReference type="PIRSR" id="PIRSR000006-2"/>
    </source>
</evidence>
<keyword evidence="5 19" id="KW-1003">Cell membrane</keyword>
<dbReference type="UniPathway" id="UPA00705"/>
<keyword evidence="25" id="KW-1185">Reference proteome</keyword>
<evidence type="ECO:0000256" key="10">
    <source>
        <dbReference type="ARBA" id="ARBA00022723"/>
    </source>
</evidence>
<dbReference type="Gene3D" id="1.10.760.10">
    <property type="entry name" value="Cytochrome c-like domain"/>
    <property type="match status" value="2"/>
</dbReference>
<dbReference type="SUPFAM" id="SSF46626">
    <property type="entry name" value="Cytochrome c"/>
    <property type="match status" value="2"/>
</dbReference>
<keyword evidence="17 19" id="KW-0406">Ion transport</keyword>
<comment type="similarity">
    <text evidence="3 19">Belongs to the CcoP / FixP family.</text>
</comment>
<dbReference type="FunFam" id="1.10.760.10:FF:000013">
    <property type="entry name" value="Cbb3-type cytochrome c oxidase subunit"/>
    <property type="match status" value="1"/>
</dbReference>
<feature type="binding site" description="covalent" evidence="21">
    <location>
        <position position="232"/>
    </location>
    <ligand>
        <name>heme c</name>
        <dbReference type="ChEBI" id="CHEBI:61717"/>
        <label>2</label>
    </ligand>
</feature>
<dbReference type="GO" id="GO:0005886">
    <property type="term" value="C:plasma membrane"/>
    <property type="evidence" value="ECO:0007669"/>
    <property type="project" value="UniProtKB-SubCell"/>
</dbReference>
<keyword evidence="16 19" id="KW-0408">Iron</keyword>
<evidence type="ECO:0000256" key="18">
    <source>
        <dbReference type="ARBA" id="ARBA00023136"/>
    </source>
</evidence>
<dbReference type="PANTHER" id="PTHR33751:SF1">
    <property type="entry name" value="CBB3-TYPE CYTOCHROME C OXIDASE SUBUNIT FIXP"/>
    <property type="match status" value="1"/>
</dbReference>
<dbReference type="RefSeq" id="WP_093501697.1">
    <property type="nucleotide sequence ID" value="NZ_BSSG01000002.1"/>
</dbReference>
<dbReference type="GO" id="GO:0016491">
    <property type="term" value="F:oxidoreductase activity"/>
    <property type="evidence" value="ECO:0007669"/>
    <property type="project" value="UniProtKB-KW"/>
</dbReference>
<comment type="pathway">
    <text evidence="2 19">Energy metabolism; oxidative phosphorylation.</text>
</comment>
<dbReference type="GO" id="GO:0005506">
    <property type="term" value="F:iron ion binding"/>
    <property type="evidence" value="ECO:0007669"/>
    <property type="project" value="InterPro"/>
</dbReference>
<keyword evidence="7 19" id="KW-0349">Heme</keyword>
<dbReference type="GO" id="GO:1902600">
    <property type="term" value="P:proton transmembrane transport"/>
    <property type="evidence" value="ECO:0007669"/>
    <property type="project" value="UniProtKB-KW"/>
</dbReference>
<evidence type="ECO:0000256" key="11">
    <source>
        <dbReference type="ARBA" id="ARBA00022737"/>
    </source>
</evidence>
<evidence type="ECO:0000256" key="12">
    <source>
        <dbReference type="ARBA" id="ARBA00022781"/>
    </source>
</evidence>
<evidence type="ECO:0000256" key="1">
    <source>
        <dbReference type="ARBA" id="ARBA00004533"/>
    </source>
</evidence>
<gene>
    <name evidence="24" type="ORF">SAMN05216372_102262</name>
</gene>
<keyword evidence="8 19" id="KW-0679">Respiratory chain</keyword>
<feature type="domain" description="Cytochrome c" evidence="23">
    <location>
        <begin position="219"/>
        <end position="300"/>
    </location>
</feature>
<keyword evidence="12 19" id="KW-0375">Hydrogen ion transport</keyword>
<dbReference type="Proteomes" id="UP000243950">
    <property type="component" value="Unassembled WGS sequence"/>
</dbReference>
<dbReference type="InterPro" id="IPR004678">
    <property type="entry name" value="Cyt_c_oxidase_cbb3_su3"/>
</dbReference>
<dbReference type="PIRSF" id="PIRSF000006">
    <property type="entry name" value="Cbb3-Cox_fixP"/>
    <property type="match status" value="1"/>
</dbReference>